<organism evidence="1 2">
    <name type="scientific">Fibrella rubiginis</name>
    <dbReference type="NCBI Taxonomy" id="2817060"/>
    <lineage>
        <taxon>Bacteria</taxon>
        <taxon>Pseudomonadati</taxon>
        <taxon>Bacteroidota</taxon>
        <taxon>Cytophagia</taxon>
        <taxon>Cytophagales</taxon>
        <taxon>Spirosomataceae</taxon>
        <taxon>Fibrella</taxon>
    </lineage>
</organism>
<dbReference type="Proteomes" id="UP000664034">
    <property type="component" value="Unassembled WGS sequence"/>
</dbReference>
<reference evidence="1" key="1">
    <citation type="submission" date="2021-03" db="EMBL/GenBank/DDBJ databases">
        <title>Fibrella sp. HMF5335 genome sequencing and assembly.</title>
        <authorList>
            <person name="Kang H."/>
            <person name="Kim H."/>
            <person name="Bae S."/>
            <person name="Joh K."/>
        </authorList>
    </citation>
    <scope>NUCLEOTIDE SEQUENCE</scope>
    <source>
        <strain evidence="1">HMF5335</strain>
    </source>
</reference>
<evidence type="ECO:0000313" key="1">
    <source>
        <dbReference type="EMBL" id="MBO0936178.1"/>
    </source>
</evidence>
<gene>
    <name evidence="1" type="ORF">J2I47_06435</name>
</gene>
<dbReference type="InterPro" id="IPR045444">
    <property type="entry name" value="DUF6503"/>
</dbReference>
<comment type="caution">
    <text evidence="1">The sequence shown here is derived from an EMBL/GenBank/DDBJ whole genome shotgun (WGS) entry which is preliminary data.</text>
</comment>
<evidence type="ECO:0000313" key="2">
    <source>
        <dbReference type="Proteomes" id="UP000664034"/>
    </source>
</evidence>
<dbReference type="AlphaFoldDB" id="A0A939GE94"/>
<evidence type="ECO:0008006" key="3">
    <source>
        <dbReference type="Google" id="ProtNLM"/>
    </source>
</evidence>
<protein>
    <recommendedName>
        <fullName evidence="3">Deoxyribose-phosphate aldolase</fullName>
    </recommendedName>
</protein>
<accession>A0A939GE94</accession>
<proteinExistence type="predicted"/>
<sequence>MIGLFLLLTVACQSGKNAQTLIDQAITAHGGDAWQGKQIEFDFRNFHLVLLQQGGQFRYERTHPDSTGTIIREVLTNDGLTRSLNGQPQVLDTAQAGKYSRAVNSVAYFVLLPFKLRDPAVLADYVGEATVDGQLYDKVRVRFRAEGGGKDHGDVFCYWFNQKTHTMDYLAYSEGGPRFRKAMNPQVVGGIRFQDYINYKGNPADTTASIRYDQQYMAKQLTELSRIENKNIRVLPIK</sequence>
<keyword evidence="2" id="KW-1185">Reference proteome</keyword>
<dbReference type="Pfam" id="PF20113">
    <property type="entry name" value="DUF6503"/>
    <property type="match status" value="1"/>
</dbReference>
<name>A0A939GE94_9BACT</name>
<dbReference type="EMBL" id="JAFMYV010000002">
    <property type="protein sequence ID" value="MBO0936178.1"/>
    <property type="molecule type" value="Genomic_DNA"/>
</dbReference>